<reference evidence="2" key="1">
    <citation type="submission" date="2025-08" db="UniProtKB">
        <authorList>
            <consortium name="RefSeq"/>
        </authorList>
    </citation>
    <scope>IDENTIFICATION</scope>
</reference>
<dbReference type="Proteomes" id="UP000694863">
    <property type="component" value="Unplaced"/>
</dbReference>
<dbReference type="RefSeq" id="XP_045154493.1">
    <property type="nucleotide sequence ID" value="XM_045298558.1"/>
</dbReference>
<name>A0AC55DRX0_ECHTE</name>
<gene>
    <name evidence="2" type="primary">LOC123522642</name>
</gene>
<evidence type="ECO:0000313" key="2">
    <source>
        <dbReference type="RefSeq" id="XP_045154493.1"/>
    </source>
</evidence>
<protein>
    <submittedName>
        <fullName evidence="2">Cancer/testis antigen 47A-like</fullName>
    </submittedName>
</protein>
<accession>A0AC55DRX0</accession>
<keyword evidence="1" id="KW-1185">Reference proteome</keyword>
<evidence type="ECO:0000313" key="1">
    <source>
        <dbReference type="Proteomes" id="UP000694863"/>
    </source>
</evidence>
<sequence>MSDTEEQDEAREGLGSPVGAGSEESGEGLVQIAEDLEEALAEAAAQSDPEPSNLEEEDEEEDGEDNEELEDQALRFGPQYFRMANLRFAFLGLFRSLLYRLTHNNYVVLRGSDPFSGHQHQVPRRGPPSLHDLSLLLNEPLDLPSAIESLVVSRPSLSLSFNVPPATLPPMAPELPDLPQTVPTVQAIEATPPTLLGLEAATRGLHIQAATNLGQALEPSKPAEQAATSQEMTQFLHENSDGETQESGGEEDKEDNEKEDKGNKEEEPEGDLDPGEGTSASVRYLWYL</sequence>
<organism evidence="1 2">
    <name type="scientific">Echinops telfairi</name>
    <name type="common">Lesser hedgehog tenrec</name>
    <dbReference type="NCBI Taxonomy" id="9371"/>
    <lineage>
        <taxon>Eukaryota</taxon>
        <taxon>Metazoa</taxon>
        <taxon>Chordata</taxon>
        <taxon>Craniata</taxon>
        <taxon>Vertebrata</taxon>
        <taxon>Euteleostomi</taxon>
        <taxon>Mammalia</taxon>
        <taxon>Eutheria</taxon>
        <taxon>Afrotheria</taxon>
        <taxon>Tenrecidae</taxon>
        <taxon>Tenrecinae</taxon>
        <taxon>Echinops</taxon>
    </lineage>
</organism>
<proteinExistence type="predicted"/>